<evidence type="ECO:0000256" key="8">
    <source>
        <dbReference type="ARBA" id="ARBA00022777"/>
    </source>
</evidence>
<dbReference type="PANTHER" id="PTHR43642:SF1">
    <property type="entry name" value="HYBRID SIGNAL TRANSDUCTION HISTIDINE KINASE G"/>
    <property type="match status" value="1"/>
</dbReference>
<dbReference type="SUPFAM" id="SSF52540">
    <property type="entry name" value="P-loop containing nucleoside triphosphate hydrolases"/>
    <property type="match status" value="1"/>
</dbReference>
<dbReference type="InterPro" id="IPR011009">
    <property type="entry name" value="Kinase-like_dom_sf"/>
</dbReference>
<dbReference type="InterPro" id="IPR001789">
    <property type="entry name" value="Sig_transdc_resp-reg_receiver"/>
</dbReference>
<feature type="domain" description="HPt" evidence="19">
    <location>
        <begin position="1973"/>
        <end position="2070"/>
    </location>
</feature>
<dbReference type="InterPro" id="IPR053159">
    <property type="entry name" value="Hybrid_Histidine_Kinase"/>
</dbReference>
<dbReference type="GO" id="GO:0005524">
    <property type="term" value="F:ATP binding"/>
    <property type="evidence" value="ECO:0007669"/>
    <property type="project" value="UniProtKB-KW"/>
</dbReference>
<evidence type="ECO:0000313" key="20">
    <source>
        <dbReference type="EMBL" id="PPC75294.1"/>
    </source>
</evidence>
<comment type="caution">
    <text evidence="20">The sequence shown here is derived from an EMBL/GenBank/DDBJ whole genome shotgun (WGS) entry which is preliminary data.</text>
</comment>
<dbReference type="InterPro" id="IPR004358">
    <property type="entry name" value="Sig_transdc_His_kin-like_C"/>
</dbReference>
<dbReference type="SUPFAM" id="SSF55874">
    <property type="entry name" value="ATPase domain of HSP90 chaperone/DNA topoisomerase II/histidine kinase"/>
    <property type="match status" value="1"/>
</dbReference>
<feature type="domain" description="Protein kinase" evidence="16">
    <location>
        <begin position="8"/>
        <end position="269"/>
    </location>
</feature>
<comment type="catalytic activity">
    <reaction evidence="1">
        <text>ATP + protein L-histidine = ADP + protein N-phospho-L-histidine.</text>
        <dbReference type="EC" id="2.7.13.3"/>
    </reaction>
</comment>
<dbReference type="FunFam" id="3.30.565.10:FF:000010">
    <property type="entry name" value="Sensor histidine kinase RcsC"/>
    <property type="match status" value="1"/>
</dbReference>
<evidence type="ECO:0000259" key="17">
    <source>
        <dbReference type="PROSITE" id="PS50109"/>
    </source>
</evidence>
<keyword evidence="9" id="KW-0067">ATP-binding</keyword>
<dbReference type="PROSITE" id="PS50011">
    <property type="entry name" value="PROTEIN_KINASE_DOM"/>
    <property type="match status" value="1"/>
</dbReference>
<dbReference type="InterPro" id="IPR036890">
    <property type="entry name" value="HATPase_C_sf"/>
</dbReference>
<keyword evidence="10" id="KW-1133">Transmembrane helix</keyword>
<evidence type="ECO:0000256" key="12">
    <source>
        <dbReference type="ARBA" id="ARBA00023136"/>
    </source>
</evidence>
<feature type="domain" description="Histidine kinase" evidence="17">
    <location>
        <begin position="1567"/>
        <end position="1788"/>
    </location>
</feature>
<dbReference type="CDD" id="cd00082">
    <property type="entry name" value="HisKA"/>
    <property type="match status" value="1"/>
</dbReference>
<proteinExistence type="predicted"/>
<evidence type="ECO:0000256" key="1">
    <source>
        <dbReference type="ARBA" id="ARBA00000085"/>
    </source>
</evidence>
<dbReference type="InterPro" id="IPR036097">
    <property type="entry name" value="HisK_dim/P_sf"/>
</dbReference>
<dbReference type="SUPFAM" id="SSF56112">
    <property type="entry name" value="Protein kinase-like (PK-like)"/>
    <property type="match status" value="1"/>
</dbReference>
<evidence type="ECO:0000259" key="19">
    <source>
        <dbReference type="PROSITE" id="PS50894"/>
    </source>
</evidence>
<evidence type="ECO:0000256" key="5">
    <source>
        <dbReference type="ARBA" id="ARBA00022679"/>
    </source>
</evidence>
<dbReference type="Gene3D" id="1.10.510.10">
    <property type="entry name" value="Transferase(Phosphotransferase) domain 1"/>
    <property type="match status" value="1"/>
</dbReference>
<evidence type="ECO:0000259" key="18">
    <source>
        <dbReference type="PROSITE" id="PS50110"/>
    </source>
</evidence>
<dbReference type="PRINTS" id="PR00344">
    <property type="entry name" value="BCTRLSENSOR"/>
</dbReference>
<dbReference type="SUPFAM" id="SSF47384">
    <property type="entry name" value="Homodimeric domain of signal transducing histidine kinase"/>
    <property type="match status" value="1"/>
</dbReference>
<feature type="modified residue" description="4-aspartylphosphate" evidence="14">
    <location>
        <position position="1862"/>
    </location>
</feature>
<evidence type="ECO:0000256" key="14">
    <source>
        <dbReference type="PROSITE-ProRule" id="PRU00169"/>
    </source>
</evidence>
<dbReference type="Gene3D" id="3.40.50.2300">
    <property type="match status" value="1"/>
</dbReference>
<dbReference type="InterPro" id="IPR008207">
    <property type="entry name" value="Sig_transdc_His_kin_Hpt_dom"/>
</dbReference>
<sequence>MLLTVPGYEFAEKLFEGRHSLIYRGIRLRDGQSVILKALRHEYPTPDQLAAFRREYAIARKLKDCGGVVPVQALEKYDNTLVIVSEDMHGESLATILARRPLALDAALKVAIGIVDALSKVHQQQVMHNDINPRNIIWNPHTGAVRLTDFGIATELPMDVPVVMHPLQLEGSLPYIAPEQTGRMNRAMDYRTDYYSLGVTLYEMFTGSRPFLTVDPLEMVHCHMAVNPQPLHEVDSSIPPVLSDIVLKLMAKAAEDRYQSAFGVKADLVRCLERLTAHGHIRYFPIARQDISPHFRIPQKLYGREAQVEQLLASFNRVSEGACELLLVGGYSGVGKSALVNEIQKPVVSRRGYFISGKFDQYKRDVPYDALRQAGAELIQLVMAESEHQISRWRSRLQQALGTNAGIMTSLLPELELIIGPQSEVPVLPAAESQNRFNYVFLQFIRVFCSAEHPLVIFLDDLQWAGNASMKMIELMMTDPQGRHLLLVGSYRSNEVDDAHPLKLLLDSLTQAHAASHALQLNPLSLGDVQQLLHDTLPGASTPLSALAQLCFAKTLGNPFFLNQLLHSLYREQLITFDMESGTWHWDLQQISGWSVSDNVVELMVRKIRQLSTDSQRMLQLAACIGNRFELNTLALLAGGLPVATMKQLWEPLVQGLILPLDKHYFAQEEDGEWEEEQARLHHYLKQQQAMDEADTVTHLTTLSQLPGRSRYRFLHDQVRQAAYSMLAEEERKHVHLQIGRYLQAAGHIDEETLFDLVNHLNVARDLLVRRRERVQLAELNLQAARRAKLSNAYEVATHFLDIGIELLLAVTTLESGWQLNYTLAVELHVEHIECVYLSGRVEQAHLQCRSLLEWVTEPMDRARILSLQTVLYANHGRFAEALDTAIKGLRSLDVEWPDEPPLIEAAMTAENQRIQAYLADHRVEELLELPAMSDPRQQMISHLLGLLWPPAINVNLPMSTLAVVRMVTLSMDYGNAEVSPFGYGNYGSMLSAFFGQYQLGRQFGQLSVDLIDKTDNLVWKCKVYTMFAVTNSPWSSHLPENIGLLQDALRAGLDSGDVIWTGYSSFHILKHMQHSGHSLTTLAEECDRFLPILQKVNDPNTLEVFWILRRSILLLQGQTDSLSSWNGGGFDEEALLAEIQANQHALCLNYFHYNKMQAAYLFGRYDEALDFAEQAKATLGATFGWFSIAEHNFYYSLILTARMAALDDAQQQACWKQLEENQQRMADWMASCPANFAHKYYLVAAEMARLRGDVQQAMDYYDQAIDSAYEQGFSQGLAIANELASLFWLQQGKNKLARVYMLDGHNAYLQWGATAKVQQLEARYPQWMLRGQDSPGTLLRSVTTSTSKSSSGNLDLLSVMKALQIISTEIVLEQLLQKMMQTIITEAGAQQGTLVLRDNDQWLIQARGSINANEVAVLEGIPVMLGQTLSLLDEDSEVPSLPLSIIAYVTRTREPLILDQATEHNQFVHDPYIQHYQPRSVICHPLLRKEQLIGILYLENNLIPAAFTPERLQVLDILASQAAISIDHALLYDTLEQRVNNRTLELNQAKLRAEEANRAKSLFLATMSHEIRTPMNAVIGLSRLMQQSPMEGGQRNMLEQIQEAGEGLLGVINDILDYSKNEANQVTLERIDFRVRKVIERTLVICSLRAREKNLNLRVDVADDVPDELQGDPLRLQQILINLVSNAVKFTAEGEVRLRLERMRYEDGRPALRFIVSDTGIGIDPRQLGKLFQPFSQVDDSITRQFGGTGLGLAICKQLVELMDGTIQVQSVQGEGSTFTITLPMQLAGGAVEPDSESLLGPLAAPDLHGIRLLLVDDNAINRQVALGFLKDTAALIEIAGDGQEAVDKVLANPFDLVLMDIQMPRKDGLSAAAEIRRYFDKSELPIIAMTAHALPEDRERSLAAGMNGHLNKPLEPDELYRVLRRSLARQRTVQGGESPAEVALSDQQQAWLNALKPLLDIKGAIQRLQGKVDTYLQLVEDFSATHQSEAQQLVELAHQQQWPVLYRRVHTLRTSAAYLGAASLVRAADELERLLGLDGSTAAQQSCEVQLQRLCRGLEQLLPALQRICKVYGRPVANHSSRFDVQEFVNLLQKASQYLDNADFAVEQLAQTLTRMARGTEYQSQIEQLGLWIDEVEFERAGESVSVLLQQIAGTGQVSELEQVNTLDGGPFVSSQ</sequence>
<evidence type="ECO:0000256" key="2">
    <source>
        <dbReference type="ARBA" id="ARBA00004370"/>
    </source>
</evidence>
<evidence type="ECO:0000256" key="9">
    <source>
        <dbReference type="ARBA" id="ARBA00022840"/>
    </source>
</evidence>
<dbReference type="SUPFAM" id="SSF52172">
    <property type="entry name" value="CheY-like"/>
    <property type="match status" value="1"/>
</dbReference>
<evidence type="ECO:0000256" key="15">
    <source>
        <dbReference type="SAM" id="Coils"/>
    </source>
</evidence>
<dbReference type="CDD" id="cd17546">
    <property type="entry name" value="REC_hyHK_CKI1_RcsC-like"/>
    <property type="match status" value="1"/>
</dbReference>
<dbReference type="Pfam" id="PF00069">
    <property type="entry name" value="Pkinase"/>
    <property type="match status" value="1"/>
</dbReference>
<keyword evidence="11" id="KW-0902">Two-component regulatory system</keyword>
<evidence type="ECO:0000256" key="11">
    <source>
        <dbReference type="ARBA" id="ARBA00023012"/>
    </source>
</evidence>
<dbReference type="PROSITE" id="PS50110">
    <property type="entry name" value="RESPONSE_REGULATORY"/>
    <property type="match status" value="1"/>
</dbReference>
<dbReference type="SUPFAM" id="SSF47226">
    <property type="entry name" value="Histidine-containing phosphotransfer domain, HPT domain"/>
    <property type="match status" value="1"/>
</dbReference>
<dbReference type="InterPro" id="IPR036641">
    <property type="entry name" value="HPT_dom_sf"/>
</dbReference>
<dbReference type="SUPFAM" id="SSF55781">
    <property type="entry name" value="GAF domain-like"/>
    <property type="match status" value="1"/>
</dbReference>
<accession>A0A2S5KKC6</accession>
<dbReference type="Proteomes" id="UP000238196">
    <property type="component" value="Unassembled WGS sequence"/>
</dbReference>
<dbReference type="Gene3D" id="3.40.50.300">
    <property type="entry name" value="P-loop containing nucleotide triphosphate hydrolases"/>
    <property type="match status" value="1"/>
</dbReference>
<dbReference type="InterPro" id="IPR041664">
    <property type="entry name" value="AAA_16"/>
</dbReference>
<dbReference type="SMART" id="SM00387">
    <property type="entry name" value="HATPase_c"/>
    <property type="match status" value="1"/>
</dbReference>
<dbReference type="InterPro" id="IPR003018">
    <property type="entry name" value="GAF"/>
</dbReference>
<evidence type="ECO:0000256" key="10">
    <source>
        <dbReference type="ARBA" id="ARBA00022989"/>
    </source>
</evidence>
<dbReference type="Pfam" id="PF00072">
    <property type="entry name" value="Response_reg"/>
    <property type="match status" value="1"/>
</dbReference>
<dbReference type="SMART" id="SM00073">
    <property type="entry name" value="HPT"/>
    <property type="match status" value="1"/>
</dbReference>
<dbReference type="Pfam" id="PF02518">
    <property type="entry name" value="HATPase_c"/>
    <property type="match status" value="1"/>
</dbReference>
<dbReference type="PROSITE" id="PS50109">
    <property type="entry name" value="HIS_KIN"/>
    <property type="match status" value="1"/>
</dbReference>
<keyword evidence="7" id="KW-0547">Nucleotide-binding</keyword>
<dbReference type="Pfam" id="PF00512">
    <property type="entry name" value="HisKA"/>
    <property type="match status" value="1"/>
</dbReference>
<reference evidence="20 21" key="1">
    <citation type="submission" date="2018-02" db="EMBL/GenBank/DDBJ databases">
        <title>novel marine gammaproteobacteria from coastal saline agro ecosystem.</title>
        <authorList>
            <person name="Krishnan R."/>
            <person name="Ramesh Kumar N."/>
        </authorList>
    </citation>
    <scope>NUCLEOTIDE SEQUENCE [LARGE SCALE GENOMIC DNA]</scope>
    <source>
        <strain evidence="20 21">228</strain>
    </source>
</reference>
<dbReference type="InterPro" id="IPR027417">
    <property type="entry name" value="P-loop_NTPase"/>
</dbReference>
<dbReference type="InterPro" id="IPR000719">
    <property type="entry name" value="Prot_kinase_dom"/>
</dbReference>
<dbReference type="InterPro" id="IPR003594">
    <property type="entry name" value="HATPase_dom"/>
</dbReference>
<keyword evidence="8" id="KW-0418">Kinase</keyword>
<dbReference type="Pfam" id="PF13191">
    <property type="entry name" value="AAA_16"/>
    <property type="match status" value="1"/>
</dbReference>
<dbReference type="EMBL" id="PRLP01000106">
    <property type="protein sequence ID" value="PPC75294.1"/>
    <property type="molecule type" value="Genomic_DNA"/>
</dbReference>
<dbReference type="Pfam" id="PF01627">
    <property type="entry name" value="Hpt"/>
    <property type="match status" value="1"/>
</dbReference>
<dbReference type="CDD" id="cd14014">
    <property type="entry name" value="STKc_PknB_like"/>
    <property type="match status" value="1"/>
</dbReference>
<dbReference type="Pfam" id="PF01590">
    <property type="entry name" value="GAF"/>
    <property type="match status" value="1"/>
</dbReference>
<evidence type="ECO:0000256" key="3">
    <source>
        <dbReference type="ARBA" id="ARBA00012438"/>
    </source>
</evidence>
<dbReference type="SMART" id="SM00448">
    <property type="entry name" value="REC"/>
    <property type="match status" value="1"/>
</dbReference>
<dbReference type="EC" id="2.7.13.3" evidence="3"/>
<dbReference type="Gene3D" id="3.30.450.40">
    <property type="match status" value="1"/>
</dbReference>
<protein>
    <recommendedName>
        <fullName evidence="3">histidine kinase</fullName>
        <ecNumber evidence="3">2.7.13.3</ecNumber>
    </recommendedName>
</protein>
<evidence type="ECO:0000256" key="6">
    <source>
        <dbReference type="ARBA" id="ARBA00022692"/>
    </source>
</evidence>
<dbReference type="Gene3D" id="1.20.120.160">
    <property type="entry name" value="HPT domain"/>
    <property type="match status" value="1"/>
</dbReference>
<dbReference type="GO" id="GO:0016020">
    <property type="term" value="C:membrane"/>
    <property type="evidence" value="ECO:0007669"/>
    <property type="project" value="UniProtKB-SubCell"/>
</dbReference>
<feature type="coiled-coil region" evidence="15">
    <location>
        <begin position="1533"/>
        <end position="1560"/>
    </location>
</feature>
<keyword evidence="5" id="KW-0808">Transferase</keyword>
<keyword evidence="6" id="KW-0812">Transmembrane</keyword>
<dbReference type="InterPro" id="IPR029016">
    <property type="entry name" value="GAF-like_dom_sf"/>
</dbReference>
<evidence type="ECO:0000259" key="16">
    <source>
        <dbReference type="PROSITE" id="PS50011"/>
    </source>
</evidence>
<keyword evidence="12" id="KW-0472">Membrane</keyword>
<comment type="subcellular location">
    <subcellularLocation>
        <location evidence="2">Membrane</location>
    </subcellularLocation>
</comment>
<keyword evidence="15" id="KW-0175">Coiled coil</keyword>
<keyword evidence="4 14" id="KW-0597">Phosphoprotein</keyword>
<feature type="domain" description="Response regulatory" evidence="18">
    <location>
        <begin position="1813"/>
        <end position="1929"/>
    </location>
</feature>
<dbReference type="Gene3D" id="1.10.287.130">
    <property type="match status" value="1"/>
</dbReference>
<evidence type="ECO:0000256" key="13">
    <source>
        <dbReference type="PROSITE-ProRule" id="PRU00110"/>
    </source>
</evidence>
<gene>
    <name evidence="20" type="ORF">C4K68_21930</name>
</gene>
<dbReference type="CDD" id="cd16922">
    <property type="entry name" value="HATPase_EvgS-ArcB-TorS-like"/>
    <property type="match status" value="1"/>
</dbReference>
<dbReference type="PANTHER" id="PTHR43642">
    <property type="entry name" value="HYBRID SIGNAL TRANSDUCTION HISTIDINE KINASE G"/>
    <property type="match status" value="1"/>
</dbReference>
<dbReference type="Gene3D" id="3.30.565.10">
    <property type="entry name" value="Histidine kinase-like ATPase, C-terminal domain"/>
    <property type="match status" value="1"/>
</dbReference>
<dbReference type="SMART" id="SM00065">
    <property type="entry name" value="GAF"/>
    <property type="match status" value="1"/>
</dbReference>
<feature type="modified residue" description="Phosphohistidine" evidence="13">
    <location>
        <position position="2012"/>
    </location>
</feature>
<organism evidence="20 21">
    <name type="scientific">Proteobacteria bacterium 228</name>
    <dbReference type="NCBI Taxonomy" id="2083153"/>
    <lineage>
        <taxon>Bacteria</taxon>
        <taxon>Pseudomonadati</taxon>
        <taxon>Pseudomonadota</taxon>
    </lineage>
</organism>
<dbReference type="InterPro" id="IPR011006">
    <property type="entry name" value="CheY-like_superfamily"/>
</dbReference>
<dbReference type="GO" id="GO:0000155">
    <property type="term" value="F:phosphorelay sensor kinase activity"/>
    <property type="evidence" value="ECO:0007669"/>
    <property type="project" value="InterPro"/>
</dbReference>
<dbReference type="FunFam" id="1.10.287.130:FF:000004">
    <property type="entry name" value="Ethylene receptor 1"/>
    <property type="match status" value="1"/>
</dbReference>
<dbReference type="InterPro" id="IPR003661">
    <property type="entry name" value="HisK_dim/P_dom"/>
</dbReference>
<dbReference type="PROSITE" id="PS50894">
    <property type="entry name" value="HPT"/>
    <property type="match status" value="1"/>
</dbReference>
<evidence type="ECO:0000256" key="7">
    <source>
        <dbReference type="ARBA" id="ARBA00022741"/>
    </source>
</evidence>
<name>A0A2S5KKC6_9PROT</name>
<dbReference type="SMART" id="SM00388">
    <property type="entry name" value="HisKA"/>
    <property type="match status" value="1"/>
</dbReference>
<dbReference type="InterPro" id="IPR005467">
    <property type="entry name" value="His_kinase_dom"/>
</dbReference>
<dbReference type="OrthoDB" id="5290456at2"/>
<evidence type="ECO:0000313" key="21">
    <source>
        <dbReference type="Proteomes" id="UP000238196"/>
    </source>
</evidence>
<evidence type="ECO:0000256" key="4">
    <source>
        <dbReference type="ARBA" id="ARBA00022553"/>
    </source>
</evidence>